<dbReference type="Proteomes" id="UP001305606">
    <property type="component" value="Chromosome"/>
</dbReference>
<dbReference type="EMBL" id="CP117522">
    <property type="protein sequence ID" value="WNF00515.1"/>
    <property type="molecule type" value="Genomic_DNA"/>
</dbReference>
<sequence length="64" mass="6500">MNPSTAMHCRGVRTAGGAPCLAHLEPGARAAHLAARAPGDGIDLGEPVLFGLTVLAVRGRVERG</sequence>
<protein>
    <submittedName>
        <fullName evidence="1">Uncharacterized protein</fullName>
    </submittedName>
</protein>
<gene>
    <name evidence="1" type="ORF">PS467_36905</name>
</gene>
<proteinExistence type="predicted"/>
<name>A0ABY9V9G2_9ACTN</name>
<reference evidence="1 2" key="1">
    <citation type="submission" date="2023-02" db="EMBL/GenBank/DDBJ databases">
        <title>Streptomyces sp. SCA4-21 with antifungal activity against Fusarium oxysporum f. sp. cubense, Streptomyces sp. SCA2-17 with antifungal activity against Fusarium oxysporum f. sp. cubense.</title>
        <authorList>
            <person name="Qi D."/>
        </authorList>
    </citation>
    <scope>NUCLEOTIDE SEQUENCE [LARGE SCALE GENOMIC DNA]</scope>
    <source>
        <strain evidence="1 2">SCA4-21</strain>
    </source>
</reference>
<evidence type="ECO:0000313" key="1">
    <source>
        <dbReference type="EMBL" id="WNF00515.1"/>
    </source>
</evidence>
<dbReference type="RefSeq" id="WP_311038893.1">
    <property type="nucleotide sequence ID" value="NZ_CP117522.1"/>
</dbReference>
<evidence type="ECO:0000313" key="2">
    <source>
        <dbReference type="Proteomes" id="UP001305606"/>
    </source>
</evidence>
<accession>A0ABY9V9G2</accession>
<keyword evidence="2" id="KW-1185">Reference proteome</keyword>
<organism evidence="1 2">
    <name type="scientific">Streptomyces luomodiensis</name>
    <dbReference type="NCBI Taxonomy" id="3026192"/>
    <lineage>
        <taxon>Bacteria</taxon>
        <taxon>Bacillati</taxon>
        <taxon>Actinomycetota</taxon>
        <taxon>Actinomycetes</taxon>
        <taxon>Kitasatosporales</taxon>
        <taxon>Streptomycetaceae</taxon>
        <taxon>Streptomyces</taxon>
    </lineage>
</organism>